<evidence type="ECO:0000313" key="1">
    <source>
        <dbReference type="EMBL" id="NYB72521.1"/>
    </source>
</evidence>
<reference evidence="1" key="1">
    <citation type="submission" date="2020-07" db="EMBL/GenBank/DDBJ databases">
        <title>Genomic analysis of a strain of Sedimentibacter Hydroxybenzoicus DSM7310.</title>
        <authorList>
            <person name="Ma S."/>
        </authorList>
    </citation>
    <scope>NUCLEOTIDE SEQUENCE</scope>
    <source>
        <strain evidence="1">DSM 7310</strain>
    </source>
</reference>
<name>A0A974BGM4_SEDHY</name>
<dbReference type="RefSeq" id="WP_179236212.1">
    <property type="nucleotide sequence ID" value="NZ_JACBNQ010000001.1"/>
</dbReference>
<proteinExistence type="predicted"/>
<evidence type="ECO:0000313" key="2">
    <source>
        <dbReference type="Proteomes" id="UP000611629"/>
    </source>
</evidence>
<dbReference type="AlphaFoldDB" id="A0A974BGM4"/>
<accession>A0A974BGM4</accession>
<sequence length="114" mass="13181">MEGLTIEEKLKQIIKEAVKEVLIENGFKQESKNPEVLCPKELAAWLGVSQAWISVNKDKLNIPYFQCGGDKFYRADIEKWIEQRKNNAEIESHSSIDKNLTRVTNTRSKRFKIG</sequence>
<dbReference type="Proteomes" id="UP000611629">
    <property type="component" value="Unassembled WGS sequence"/>
</dbReference>
<protein>
    <recommendedName>
        <fullName evidence="3">Helix-turn-helix domain-containing protein</fullName>
    </recommendedName>
</protein>
<comment type="caution">
    <text evidence="1">The sequence shown here is derived from an EMBL/GenBank/DDBJ whole genome shotgun (WGS) entry which is preliminary data.</text>
</comment>
<evidence type="ECO:0008006" key="3">
    <source>
        <dbReference type="Google" id="ProtNLM"/>
    </source>
</evidence>
<dbReference type="EMBL" id="JACBNQ010000001">
    <property type="protein sequence ID" value="NYB72521.1"/>
    <property type="molecule type" value="Genomic_DNA"/>
</dbReference>
<keyword evidence="2" id="KW-1185">Reference proteome</keyword>
<gene>
    <name evidence="1" type="ORF">HZF24_00030</name>
</gene>
<organism evidence="1 2">
    <name type="scientific">Sedimentibacter hydroxybenzoicus DSM 7310</name>
    <dbReference type="NCBI Taxonomy" id="1123245"/>
    <lineage>
        <taxon>Bacteria</taxon>
        <taxon>Bacillati</taxon>
        <taxon>Bacillota</taxon>
        <taxon>Tissierellia</taxon>
        <taxon>Sedimentibacter</taxon>
    </lineage>
</organism>